<proteinExistence type="predicted"/>
<dbReference type="PANTHER" id="PTHR23301">
    <property type="entry name" value="CHITIN BINDING PERITROPHIN-A"/>
    <property type="match status" value="1"/>
</dbReference>
<dbReference type="InterPro" id="IPR036508">
    <property type="entry name" value="Chitin-bd_dom_sf"/>
</dbReference>
<keyword evidence="3" id="KW-0677">Repeat</keyword>
<feature type="non-terminal residue" evidence="8">
    <location>
        <position position="273"/>
    </location>
</feature>
<protein>
    <recommendedName>
        <fullName evidence="7">Chitin-binding type-2 domain-containing protein</fullName>
    </recommendedName>
</protein>
<evidence type="ECO:0000259" key="7">
    <source>
        <dbReference type="PROSITE" id="PS50940"/>
    </source>
</evidence>
<dbReference type="SUPFAM" id="SSF57625">
    <property type="entry name" value="Invertebrate chitin-binding proteins"/>
    <property type="match status" value="3"/>
</dbReference>
<keyword evidence="1" id="KW-0147">Chitin-binding</keyword>
<sequence>FFPLPWNYKRPNFVCPAIYGRYPHEKDCSMFYECRFALPHLMKCIRGKLYDAKKEQCNDARRVKCIKPGKDQKDKDKDRDHDHDHKKDKVVVFRCPYIWGTFPHPFDCSKYFVCLYNVPALFQCYRNTLFDSYSRKCNDRRRVKCGDRLDRDQLKTSRRPTTNRQTTPIPPEERPTVTTVAPTTRDPNAFGCPFPYGRYPNPKDCSQYYECRFAIPTLHQCANGTLYDERKEECLEDTLVRCGDRPGGVVTDDSCSELSSDEDLSSARIFYRG</sequence>
<evidence type="ECO:0000256" key="5">
    <source>
        <dbReference type="ARBA" id="ARBA00023180"/>
    </source>
</evidence>
<dbReference type="OrthoDB" id="6020543at2759"/>
<keyword evidence="4" id="KW-1015">Disulfide bond</keyword>
<keyword evidence="2" id="KW-0732">Signal</keyword>
<feature type="domain" description="Chitin-binding type-2" evidence="7">
    <location>
        <begin position="92"/>
        <end position="147"/>
    </location>
</feature>
<evidence type="ECO:0000313" key="9">
    <source>
        <dbReference type="Proteomes" id="UP000887116"/>
    </source>
</evidence>
<keyword evidence="5" id="KW-0325">Glycoprotein</keyword>
<dbReference type="InterPro" id="IPR051940">
    <property type="entry name" value="Chitin_bind-dev_reg"/>
</dbReference>
<dbReference type="GO" id="GO:0005576">
    <property type="term" value="C:extracellular region"/>
    <property type="evidence" value="ECO:0007669"/>
    <property type="project" value="InterPro"/>
</dbReference>
<dbReference type="PANTHER" id="PTHR23301:SF0">
    <property type="entry name" value="CHITIN-BINDING TYPE-2 DOMAIN-CONTAINING PROTEIN-RELATED"/>
    <property type="match status" value="1"/>
</dbReference>
<dbReference type="GO" id="GO:0008061">
    <property type="term" value="F:chitin binding"/>
    <property type="evidence" value="ECO:0007669"/>
    <property type="project" value="UniProtKB-KW"/>
</dbReference>
<dbReference type="SMART" id="SM00494">
    <property type="entry name" value="ChtBD2"/>
    <property type="match status" value="3"/>
</dbReference>
<evidence type="ECO:0000256" key="1">
    <source>
        <dbReference type="ARBA" id="ARBA00022669"/>
    </source>
</evidence>
<dbReference type="EMBL" id="BMAO01010616">
    <property type="protein sequence ID" value="GFQ68373.1"/>
    <property type="molecule type" value="Genomic_DNA"/>
</dbReference>
<evidence type="ECO:0000313" key="8">
    <source>
        <dbReference type="EMBL" id="GFQ68373.1"/>
    </source>
</evidence>
<dbReference type="Proteomes" id="UP000887116">
    <property type="component" value="Unassembled WGS sequence"/>
</dbReference>
<evidence type="ECO:0000256" key="6">
    <source>
        <dbReference type="SAM" id="MobiDB-lite"/>
    </source>
</evidence>
<keyword evidence="9" id="KW-1185">Reference proteome</keyword>
<dbReference type="InterPro" id="IPR002557">
    <property type="entry name" value="Chitin-bd_dom"/>
</dbReference>
<accession>A0A8X6KD85</accession>
<feature type="region of interest" description="Disordered" evidence="6">
    <location>
        <begin position="149"/>
        <end position="182"/>
    </location>
</feature>
<dbReference type="Pfam" id="PF01607">
    <property type="entry name" value="CBM_14"/>
    <property type="match status" value="3"/>
</dbReference>
<gene>
    <name evidence="8" type="primary">AVEN_136793_1</name>
    <name evidence="8" type="ORF">TNCT_293171</name>
</gene>
<organism evidence="8 9">
    <name type="scientific">Trichonephila clavata</name>
    <name type="common">Joro spider</name>
    <name type="synonym">Nephila clavata</name>
    <dbReference type="NCBI Taxonomy" id="2740835"/>
    <lineage>
        <taxon>Eukaryota</taxon>
        <taxon>Metazoa</taxon>
        <taxon>Ecdysozoa</taxon>
        <taxon>Arthropoda</taxon>
        <taxon>Chelicerata</taxon>
        <taxon>Arachnida</taxon>
        <taxon>Araneae</taxon>
        <taxon>Araneomorphae</taxon>
        <taxon>Entelegynae</taxon>
        <taxon>Araneoidea</taxon>
        <taxon>Nephilidae</taxon>
        <taxon>Trichonephila</taxon>
    </lineage>
</organism>
<dbReference type="Gene3D" id="2.170.140.10">
    <property type="entry name" value="Chitin binding domain"/>
    <property type="match status" value="3"/>
</dbReference>
<feature type="domain" description="Chitin-binding type-2" evidence="7">
    <location>
        <begin position="189"/>
        <end position="244"/>
    </location>
</feature>
<evidence type="ECO:0000256" key="4">
    <source>
        <dbReference type="ARBA" id="ARBA00023157"/>
    </source>
</evidence>
<evidence type="ECO:0000256" key="2">
    <source>
        <dbReference type="ARBA" id="ARBA00022729"/>
    </source>
</evidence>
<feature type="domain" description="Chitin-binding type-2" evidence="7">
    <location>
        <begin position="12"/>
        <end position="67"/>
    </location>
</feature>
<comment type="caution">
    <text evidence="8">The sequence shown here is derived from an EMBL/GenBank/DDBJ whole genome shotgun (WGS) entry which is preliminary data.</text>
</comment>
<name>A0A8X6KD85_TRICU</name>
<evidence type="ECO:0000256" key="3">
    <source>
        <dbReference type="ARBA" id="ARBA00022737"/>
    </source>
</evidence>
<dbReference type="AlphaFoldDB" id="A0A8X6KD85"/>
<reference evidence="8" key="1">
    <citation type="submission" date="2020-07" db="EMBL/GenBank/DDBJ databases">
        <title>Multicomponent nature underlies the extraordinary mechanical properties of spider dragline silk.</title>
        <authorList>
            <person name="Kono N."/>
            <person name="Nakamura H."/>
            <person name="Mori M."/>
            <person name="Yoshida Y."/>
            <person name="Ohtoshi R."/>
            <person name="Malay A.D."/>
            <person name="Moran D.A.P."/>
            <person name="Tomita M."/>
            <person name="Numata K."/>
            <person name="Arakawa K."/>
        </authorList>
    </citation>
    <scope>NUCLEOTIDE SEQUENCE</scope>
</reference>
<dbReference type="PROSITE" id="PS50940">
    <property type="entry name" value="CHIT_BIND_II"/>
    <property type="match status" value="3"/>
</dbReference>